<comment type="caution">
    <text evidence="1">The sequence shown here is derived from an EMBL/GenBank/DDBJ whole genome shotgun (WGS) entry which is preliminary data.</text>
</comment>
<protein>
    <recommendedName>
        <fullName evidence="3">Protein NO VEIN C-terminal domain-containing protein</fullName>
    </recommendedName>
</protein>
<gene>
    <name evidence="1" type="ORF">D7Y13_36650</name>
</gene>
<sequence length="272" mass="30558">MTDKEGKQSRFEPSPAVLRDLIVREWLKDNPQALEFLAEVFGFDRLELRLLGCSEEESKRIRDVLADLIDRTQTDPDALERALAAAEEQRESERRVAIAKSFGLAVQEALRTALQERGFVLELVDRGFDYEMRLGEKLLEDASYYLGLERLLLEVKATTSGEVRLTPTQAATASRTPDYVLCVVDLRGMATERLAGPWTPEEVAAHSRFVNTISGSVASTWELVERAQAEHVPIRNEAALRFGVAAELWQSGHTLSAWCDWAIAKLRDKEVA</sequence>
<organism evidence="1 2">
    <name type="scientific">Corallococcus praedator</name>
    <dbReference type="NCBI Taxonomy" id="2316724"/>
    <lineage>
        <taxon>Bacteria</taxon>
        <taxon>Pseudomonadati</taxon>
        <taxon>Myxococcota</taxon>
        <taxon>Myxococcia</taxon>
        <taxon>Myxococcales</taxon>
        <taxon>Cystobacterineae</taxon>
        <taxon>Myxococcaceae</taxon>
        <taxon>Corallococcus</taxon>
    </lineage>
</organism>
<reference evidence="1 2" key="1">
    <citation type="submission" date="2018-09" db="EMBL/GenBank/DDBJ databases">
        <authorList>
            <person name="Livingstone P.G."/>
            <person name="Whitworth D.E."/>
        </authorList>
    </citation>
    <scope>NUCLEOTIDE SEQUENCE [LARGE SCALE GENOMIC DNA]</scope>
    <source>
        <strain evidence="1 2">CA031B</strain>
    </source>
</reference>
<name>A0ABX9Q8F6_9BACT</name>
<evidence type="ECO:0000313" key="1">
    <source>
        <dbReference type="EMBL" id="RKH92455.1"/>
    </source>
</evidence>
<proteinExistence type="predicted"/>
<evidence type="ECO:0008006" key="3">
    <source>
        <dbReference type="Google" id="ProtNLM"/>
    </source>
</evidence>
<evidence type="ECO:0000313" key="2">
    <source>
        <dbReference type="Proteomes" id="UP000278907"/>
    </source>
</evidence>
<dbReference type="EMBL" id="RAWI01000480">
    <property type="protein sequence ID" value="RKH92455.1"/>
    <property type="molecule type" value="Genomic_DNA"/>
</dbReference>
<dbReference type="Proteomes" id="UP000278907">
    <property type="component" value="Unassembled WGS sequence"/>
</dbReference>
<keyword evidence="2" id="KW-1185">Reference proteome</keyword>
<accession>A0ABX9Q8F6</accession>